<name>A0A8H2VS82_9HELO</name>
<proteinExistence type="predicted"/>
<evidence type="ECO:0000313" key="3">
    <source>
        <dbReference type="Proteomes" id="UP000624404"/>
    </source>
</evidence>
<feature type="compositionally biased region" description="Polar residues" evidence="1">
    <location>
        <begin position="1"/>
        <end position="12"/>
    </location>
</feature>
<reference evidence="2" key="1">
    <citation type="submission" date="2020-10" db="EMBL/GenBank/DDBJ databases">
        <authorList>
            <person name="Kusch S."/>
        </authorList>
    </citation>
    <scope>NUCLEOTIDE SEQUENCE</scope>
    <source>
        <strain evidence="2">SwB9</strain>
    </source>
</reference>
<gene>
    <name evidence="2" type="ORF">SCLTRI_LOCUS3871</name>
</gene>
<protein>
    <submittedName>
        <fullName evidence="2">0f8706b7-3555-48f3-8dba-5e5e3f6e354e-CDS</fullName>
    </submittedName>
</protein>
<feature type="region of interest" description="Disordered" evidence="1">
    <location>
        <begin position="93"/>
        <end position="113"/>
    </location>
</feature>
<comment type="caution">
    <text evidence="2">The sequence shown here is derived from an EMBL/GenBank/DDBJ whole genome shotgun (WGS) entry which is preliminary data.</text>
</comment>
<accession>A0A8H2VS82</accession>
<dbReference type="AlphaFoldDB" id="A0A8H2VS82"/>
<dbReference type="OrthoDB" id="3550356at2759"/>
<evidence type="ECO:0000313" key="2">
    <source>
        <dbReference type="EMBL" id="CAD6444079.1"/>
    </source>
</evidence>
<sequence>MSRNPNQSSRYPANQRAAESARGQANRQVSRRVRSPERMSVPAVSTNPTNPSTSTSTSFNSPMTRSISSSFELAGSEYLEPTLAESKYVRNATSNSGEVRGSNDSTGNQSWKPWGGFAQYVGMQRGRSVAKKEIGSGAHRAPAAAEYEQRGRSSRYLRATEMQDRHETERDSAAMDSVEFEPTIYRRTQSSFANRKSYKSFGGSNNSSKRG</sequence>
<dbReference type="Proteomes" id="UP000624404">
    <property type="component" value="Unassembled WGS sequence"/>
</dbReference>
<feature type="compositionally biased region" description="Low complexity" evidence="1">
    <location>
        <begin position="45"/>
        <end position="64"/>
    </location>
</feature>
<keyword evidence="3" id="KW-1185">Reference proteome</keyword>
<feature type="compositionally biased region" description="Polar residues" evidence="1">
    <location>
        <begin position="93"/>
        <end position="111"/>
    </location>
</feature>
<evidence type="ECO:0000256" key="1">
    <source>
        <dbReference type="SAM" id="MobiDB-lite"/>
    </source>
</evidence>
<feature type="compositionally biased region" description="Polar residues" evidence="1">
    <location>
        <begin position="202"/>
        <end position="211"/>
    </location>
</feature>
<feature type="region of interest" description="Disordered" evidence="1">
    <location>
        <begin position="1"/>
        <end position="64"/>
    </location>
</feature>
<dbReference type="EMBL" id="CAJHIA010000011">
    <property type="protein sequence ID" value="CAD6444079.1"/>
    <property type="molecule type" value="Genomic_DNA"/>
</dbReference>
<organism evidence="2 3">
    <name type="scientific">Sclerotinia trifoliorum</name>
    <dbReference type="NCBI Taxonomy" id="28548"/>
    <lineage>
        <taxon>Eukaryota</taxon>
        <taxon>Fungi</taxon>
        <taxon>Dikarya</taxon>
        <taxon>Ascomycota</taxon>
        <taxon>Pezizomycotina</taxon>
        <taxon>Leotiomycetes</taxon>
        <taxon>Helotiales</taxon>
        <taxon>Sclerotiniaceae</taxon>
        <taxon>Sclerotinia</taxon>
    </lineage>
</organism>
<feature type="region of interest" description="Disordered" evidence="1">
    <location>
        <begin position="132"/>
        <end position="211"/>
    </location>
</feature>
<feature type="compositionally biased region" description="Basic and acidic residues" evidence="1">
    <location>
        <begin position="161"/>
        <end position="173"/>
    </location>
</feature>